<proteinExistence type="predicted"/>
<sequence length="1262" mass="137276">MKKKFWIITVLFLCIGFNTNVFAQDTDGDSIADSADLDDDNDGIPDSQEINCAASYIDLAQTFNDRRSNPGVVNNAYPYGGVTVDFTYSLVGTATWASGVRSITGAGITGEYIQTQVRNSDFPNGDVAVYRFSFSEPVYNLSFKMGGFDNQDRADIYANNSGVSKTVSITDINLSGGAISGNSAYDVNGVNGNAPLNSVQVNIYGPLNELIIEIAKDDGESANATIQMYEWQYCAAIHSDNDGIPDHLDIDADNDGIPDNVEAQPTIGYVAPSGNGTAMTDANNDGIDDNYGAGLLTLEDTDRDGTPDYIDVDADNDGTPDVEENGMPNTLLGTDADTDGLDDAFETTNTNDAVIDANEDIENPSDLSILPDTDGDLNSGGDLDYRDVFTPNPPVYATIDFDGVDDYLSTTAFVGGQNNITIMAWMKSDIGNTRDMIIAGEDVSCSIWLKDGDIPMFTIKTVANSAVTLSASSSVNCNEWHHVAASYNSLTGLVSLYVDGALVASTNLSVVGSAIENSVNSNGNFEVGRLSTTLTDKKYFKGDIDEVRVFNAALTTSQIQGMVYQEINESAGSVSGSVVPKNIQDTQTNATVAWASLIAYYPMTNIKTDRTTDYSGHNRLLYLNNITTVQEQTAPMPYRAVSYGNWNSVSTWAHGSVWDIEDVSTNKAWSIVKIEEDVVTSNSHTTYGLVIDAGKRLTVSGDNLIKNTWYLELNGVIDLLNDSQLIQTEQSDLVTSADGRILRRQQGESNPYRYNYWSSPIGAQSTTGLTNNNASTNNTNNTPYRLNMIKDDAGTNCLFTSNYTANGNISTYWIYTYKNGVTYWDWERVSTSRDLAPGLGYTQKGTGIAASEQQYIFEGKPNNGTIIVEVEDKGGAGSEQDVTRTNFLLGNPYASAIDIHKFIDDNQGVIDGTLQLWQQWSGNSHNLNEYNGGYAQVNKTGGVRAFQFVGISGAHNGSQDGTLVPSRYLPVSQGFVVEVVANGEVKFNNAQRVFVKEADADGTYDNGSVFFKGGNSKSKTSKSVAQTQTETPVMQKIRLEFSALSGPSTHRELLLGFSDFTTDGYDYGYEAKSSESNNNDLNLSLEGENMNIQAYGPVSNDKIVPLNFKSSGSNSFEIKITDKVHFSEEQSIYLRDNMLGTYFNLSEGEAYSFTSEKGKFNDRFEIVFQSEQAALSTEQAEVDANFVYYTNTDHKLYAKKLNGTVKRLALVSITGQIVLEKNNVSPQVLQNGITIPKVASGGYVVFLRTDDNQVITKKIVVN</sequence>
<accession>A0A5C7B074</accession>
<dbReference type="SUPFAM" id="SSF49899">
    <property type="entry name" value="Concanavalin A-like lectins/glucanases"/>
    <property type="match status" value="1"/>
</dbReference>
<organism evidence="5 6">
    <name type="scientific">Seonamhaeicola algicola</name>
    <dbReference type="NCBI Taxonomy" id="1719036"/>
    <lineage>
        <taxon>Bacteria</taxon>
        <taxon>Pseudomonadati</taxon>
        <taxon>Bacteroidota</taxon>
        <taxon>Flavobacteriia</taxon>
        <taxon>Flavobacteriales</taxon>
        <taxon>Flavobacteriaceae</taxon>
    </lineage>
</organism>
<dbReference type="InterPro" id="IPR006558">
    <property type="entry name" value="LamG-like"/>
</dbReference>
<evidence type="ECO:0000259" key="4">
    <source>
        <dbReference type="SMART" id="SM00560"/>
    </source>
</evidence>
<dbReference type="InterPro" id="IPR028974">
    <property type="entry name" value="TSP_type-3_rpt"/>
</dbReference>
<keyword evidence="6" id="KW-1185">Reference proteome</keyword>
<dbReference type="Pfam" id="PF13385">
    <property type="entry name" value="Laminin_G_3"/>
    <property type="match status" value="1"/>
</dbReference>
<keyword evidence="2" id="KW-1015">Disulfide bond</keyword>
<evidence type="ECO:0000256" key="1">
    <source>
        <dbReference type="ARBA" id="ARBA00022729"/>
    </source>
</evidence>
<gene>
    <name evidence="5" type="ORF">FUA26_05070</name>
</gene>
<name>A0A5C7B074_9FLAO</name>
<dbReference type="GO" id="GO:0005509">
    <property type="term" value="F:calcium ion binding"/>
    <property type="evidence" value="ECO:0007669"/>
    <property type="project" value="InterPro"/>
</dbReference>
<reference evidence="6" key="1">
    <citation type="submission" date="2019-08" db="EMBL/GenBank/DDBJ databases">
        <title>Seonamhaeicola sediminis sp. nov., isolated from marine sediment.</title>
        <authorList>
            <person name="Cao W.R."/>
        </authorList>
    </citation>
    <scope>NUCLEOTIDE SEQUENCE [LARGE SCALE GENOMIC DNA]</scope>
    <source>
        <strain evidence="6">Gy8</strain>
    </source>
</reference>
<comment type="caution">
    <text evidence="5">The sequence shown here is derived from an EMBL/GenBank/DDBJ whole genome shotgun (WGS) entry which is preliminary data.</text>
</comment>
<dbReference type="PANTHER" id="PTHR47635:SF2">
    <property type="entry name" value="LAMG-LIKE JELLYROLL FOLD DOMAIN-CONTAINING PROTEIN"/>
    <property type="match status" value="1"/>
</dbReference>
<dbReference type="SMART" id="SM00560">
    <property type="entry name" value="LamGL"/>
    <property type="match status" value="1"/>
</dbReference>
<dbReference type="RefSeq" id="WP_147132429.1">
    <property type="nucleotide sequence ID" value="NZ_VOSC01000012.1"/>
</dbReference>
<dbReference type="OrthoDB" id="2582440at2"/>
<keyword evidence="1 3" id="KW-0732">Signal</keyword>
<evidence type="ECO:0000256" key="3">
    <source>
        <dbReference type="SAM" id="SignalP"/>
    </source>
</evidence>
<feature type="chain" id="PRO_5022659490" description="LamG-like jellyroll fold domain-containing protein" evidence="3">
    <location>
        <begin position="24"/>
        <end position="1262"/>
    </location>
</feature>
<dbReference type="InterPro" id="IPR013320">
    <property type="entry name" value="ConA-like_dom_sf"/>
</dbReference>
<dbReference type="Gene3D" id="4.10.1080.10">
    <property type="entry name" value="TSP type-3 repeat"/>
    <property type="match status" value="1"/>
</dbReference>
<dbReference type="GO" id="GO:0004553">
    <property type="term" value="F:hydrolase activity, hydrolyzing O-glycosyl compounds"/>
    <property type="evidence" value="ECO:0007669"/>
    <property type="project" value="UniProtKB-ARBA"/>
</dbReference>
<dbReference type="Gene3D" id="2.60.120.200">
    <property type="match status" value="1"/>
</dbReference>
<feature type="domain" description="LamG-like jellyroll fold" evidence="4">
    <location>
        <begin position="418"/>
        <end position="557"/>
    </location>
</feature>
<dbReference type="EMBL" id="VOSC01000012">
    <property type="protein sequence ID" value="TXE13169.1"/>
    <property type="molecule type" value="Genomic_DNA"/>
</dbReference>
<dbReference type="GO" id="GO:0005975">
    <property type="term" value="P:carbohydrate metabolic process"/>
    <property type="evidence" value="ECO:0007669"/>
    <property type="project" value="UniProtKB-ARBA"/>
</dbReference>
<evidence type="ECO:0000313" key="5">
    <source>
        <dbReference type="EMBL" id="TXE13169.1"/>
    </source>
</evidence>
<feature type="signal peptide" evidence="3">
    <location>
        <begin position="1"/>
        <end position="23"/>
    </location>
</feature>
<dbReference type="Proteomes" id="UP000321790">
    <property type="component" value="Unassembled WGS sequence"/>
</dbReference>
<dbReference type="AlphaFoldDB" id="A0A5C7B074"/>
<protein>
    <recommendedName>
        <fullName evidence="4">LamG-like jellyroll fold domain-containing protein</fullName>
    </recommendedName>
</protein>
<dbReference type="PANTHER" id="PTHR47635">
    <property type="entry name" value="CUB DOMAIN-CONTAINING PROTEIN"/>
    <property type="match status" value="1"/>
</dbReference>
<evidence type="ECO:0000313" key="6">
    <source>
        <dbReference type="Proteomes" id="UP000321790"/>
    </source>
</evidence>
<evidence type="ECO:0000256" key="2">
    <source>
        <dbReference type="ARBA" id="ARBA00023157"/>
    </source>
</evidence>